<dbReference type="PANTHER" id="PTHR44591:SF3">
    <property type="entry name" value="RESPONSE REGULATORY DOMAIN-CONTAINING PROTEIN"/>
    <property type="match status" value="1"/>
</dbReference>
<dbReference type="SMART" id="SM00448">
    <property type="entry name" value="REC"/>
    <property type="match status" value="1"/>
</dbReference>
<comment type="caution">
    <text evidence="4">The sequence shown here is derived from an EMBL/GenBank/DDBJ whole genome shotgun (WGS) entry which is preliminary data.</text>
</comment>
<proteinExistence type="predicted"/>
<dbReference type="Gene3D" id="3.40.50.2300">
    <property type="match status" value="1"/>
</dbReference>
<dbReference type="InterPro" id="IPR050595">
    <property type="entry name" value="Bact_response_regulator"/>
</dbReference>
<protein>
    <submittedName>
        <fullName evidence="4">Two-component response regulator</fullName>
    </submittedName>
</protein>
<dbReference type="PANTHER" id="PTHR44591">
    <property type="entry name" value="STRESS RESPONSE REGULATOR PROTEIN 1"/>
    <property type="match status" value="1"/>
</dbReference>
<dbReference type="SUPFAM" id="SSF52172">
    <property type="entry name" value="CheY-like"/>
    <property type="match status" value="1"/>
</dbReference>
<feature type="domain" description="Response regulatory" evidence="3">
    <location>
        <begin position="4"/>
        <end position="117"/>
    </location>
</feature>
<dbReference type="GO" id="GO:0000160">
    <property type="term" value="P:phosphorelay signal transduction system"/>
    <property type="evidence" value="ECO:0007669"/>
    <property type="project" value="InterPro"/>
</dbReference>
<accession>A0A1E3XBW4</accession>
<keyword evidence="1 2" id="KW-0597">Phosphoprotein</keyword>
<evidence type="ECO:0000256" key="2">
    <source>
        <dbReference type="PROSITE-ProRule" id="PRU00169"/>
    </source>
</evidence>
<dbReference type="Pfam" id="PF00072">
    <property type="entry name" value="Response_reg"/>
    <property type="match status" value="1"/>
</dbReference>
<dbReference type="PROSITE" id="PS50110">
    <property type="entry name" value="RESPONSE_REGULATORY"/>
    <property type="match status" value="1"/>
</dbReference>
<evidence type="ECO:0000313" key="5">
    <source>
        <dbReference type="Proteomes" id="UP000094056"/>
    </source>
</evidence>
<dbReference type="InterPro" id="IPR011006">
    <property type="entry name" value="CheY-like_superfamily"/>
</dbReference>
<evidence type="ECO:0000256" key="1">
    <source>
        <dbReference type="ARBA" id="ARBA00022553"/>
    </source>
</evidence>
<gene>
    <name evidence="4" type="ORF">SCARUB_01789</name>
</gene>
<name>A0A1E3XBW4_9BACT</name>
<dbReference type="CDD" id="cd00156">
    <property type="entry name" value="REC"/>
    <property type="match status" value="1"/>
</dbReference>
<evidence type="ECO:0000313" key="4">
    <source>
        <dbReference type="EMBL" id="ODS33090.1"/>
    </source>
</evidence>
<evidence type="ECO:0000259" key="3">
    <source>
        <dbReference type="PROSITE" id="PS50110"/>
    </source>
</evidence>
<reference evidence="4 5" key="1">
    <citation type="submission" date="2016-07" db="EMBL/GenBank/DDBJ databases">
        <title>Draft genome of Scalindua rubra, obtained from a brine-seawater interface in the Red Sea, sheds light on salt adaptation in anammox bacteria.</title>
        <authorList>
            <person name="Speth D.R."/>
            <person name="Lagkouvardos I."/>
            <person name="Wang Y."/>
            <person name="Qian P.-Y."/>
            <person name="Dutilh B.E."/>
            <person name="Jetten M.S."/>
        </authorList>
    </citation>
    <scope>NUCLEOTIDE SEQUENCE [LARGE SCALE GENOMIC DNA]</scope>
    <source>
        <strain evidence="4">BSI-1</strain>
    </source>
</reference>
<sequence length="127" mass="14414">MIKKILIIDDNKDILDIFKQLLVDEGFSVSTAKNGVTGIELFKRDSFDLVITDINMPGMSGFDVIKRINNIIMVPIILMSSDYLPFGPDDVKRLGVNAIISKTINDYDFCELIKCCLEDKVYENKIF</sequence>
<dbReference type="InterPro" id="IPR001789">
    <property type="entry name" value="Sig_transdc_resp-reg_receiver"/>
</dbReference>
<dbReference type="Proteomes" id="UP000094056">
    <property type="component" value="Unassembled WGS sequence"/>
</dbReference>
<dbReference type="AlphaFoldDB" id="A0A1E3XBW4"/>
<dbReference type="EMBL" id="MAYW01000038">
    <property type="protein sequence ID" value="ODS33090.1"/>
    <property type="molecule type" value="Genomic_DNA"/>
</dbReference>
<organism evidence="4 5">
    <name type="scientific">Candidatus Scalindua rubra</name>
    <dbReference type="NCBI Taxonomy" id="1872076"/>
    <lineage>
        <taxon>Bacteria</taxon>
        <taxon>Pseudomonadati</taxon>
        <taxon>Planctomycetota</taxon>
        <taxon>Candidatus Brocadiia</taxon>
        <taxon>Candidatus Brocadiales</taxon>
        <taxon>Candidatus Scalinduaceae</taxon>
        <taxon>Candidatus Scalindua</taxon>
    </lineage>
</organism>
<feature type="modified residue" description="4-aspartylphosphate" evidence="2">
    <location>
        <position position="53"/>
    </location>
</feature>